<evidence type="ECO:0008006" key="5">
    <source>
        <dbReference type="Google" id="ProtNLM"/>
    </source>
</evidence>
<reference evidence="1" key="3">
    <citation type="submission" date="2022-12" db="EMBL/GenBank/DDBJ databases">
        <authorList>
            <person name="Sun Q."/>
            <person name="Zhou Y."/>
        </authorList>
    </citation>
    <scope>NUCLEOTIDE SEQUENCE</scope>
    <source>
        <strain evidence="1">CGMCC 1.15034</strain>
    </source>
</reference>
<sequence>MRQLIKSETVRERLDIPKATFERHVKQRTQGMPAPIYIGRARFFDAAEIEAWVTNRAAASSKESRGEALGVKPISA</sequence>
<dbReference type="EMBL" id="BMHC01000021">
    <property type="protein sequence ID" value="GGI31744.1"/>
    <property type="molecule type" value="Genomic_DNA"/>
</dbReference>
<evidence type="ECO:0000313" key="2">
    <source>
        <dbReference type="EMBL" id="QOZ62547.1"/>
    </source>
</evidence>
<reference evidence="1" key="1">
    <citation type="journal article" date="2014" name="Int. J. Syst. Evol. Microbiol.">
        <title>Complete genome sequence of Corynebacterium casei LMG S-19264T (=DSM 44701T), isolated from a smear-ripened cheese.</title>
        <authorList>
            <consortium name="US DOE Joint Genome Institute (JGI-PGF)"/>
            <person name="Walter F."/>
            <person name="Albersmeier A."/>
            <person name="Kalinowski J."/>
            <person name="Ruckert C."/>
        </authorList>
    </citation>
    <scope>NUCLEOTIDE SEQUENCE</scope>
    <source>
        <strain evidence="1">CGMCC 1.15034</strain>
    </source>
</reference>
<reference evidence="2 3" key="2">
    <citation type="submission" date="2018-06" db="EMBL/GenBank/DDBJ databases">
        <title>Comparative genomics of rhizobia nodulating Arachis hypogaea in China.</title>
        <authorList>
            <person name="Li Y."/>
        </authorList>
    </citation>
    <scope>NUCLEOTIDE SEQUENCE [LARGE SCALE GENOMIC DNA]</scope>
    <source>
        <strain evidence="2 3">CCBAU 51658</strain>
    </source>
</reference>
<dbReference type="Proteomes" id="UP000625079">
    <property type="component" value="Unassembled WGS sequence"/>
</dbReference>
<dbReference type="EMBL" id="CP030057">
    <property type="protein sequence ID" value="QOZ62547.1"/>
    <property type="molecule type" value="Genomic_DNA"/>
</dbReference>
<organism evidence="1 4">
    <name type="scientific">Bradyrhizobium guangdongense</name>
    <dbReference type="NCBI Taxonomy" id="1325090"/>
    <lineage>
        <taxon>Bacteria</taxon>
        <taxon>Pseudomonadati</taxon>
        <taxon>Pseudomonadota</taxon>
        <taxon>Alphaproteobacteria</taxon>
        <taxon>Hyphomicrobiales</taxon>
        <taxon>Nitrobacteraceae</taxon>
        <taxon>Bradyrhizobium</taxon>
    </lineage>
</organism>
<dbReference type="RefSeq" id="WP_128968125.1">
    <property type="nucleotide sequence ID" value="NZ_BMHC01000021.1"/>
</dbReference>
<keyword evidence="3" id="KW-1185">Reference proteome</keyword>
<evidence type="ECO:0000313" key="4">
    <source>
        <dbReference type="Proteomes" id="UP000625079"/>
    </source>
</evidence>
<dbReference type="AlphaFoldDB" id="A0A410VCQ5"/>
<evidence type="ECO:0000313" key="3">
    <source>
        <dbReference type="Proteomes" id="UP000593880"/>
    </source>
</evidence>
<name>A0A410VCQ5_9BRAD</name>
<gene>
    <name evidence="1" type="ORF">GCM10010987_65940</name>
    <name evidence="2" type="ORF">XH86_30225</name>
</gene>
<accession>A0A410VCQ5</accession>
<evidence type="ECO:0000313" key="1">
    <source>
        <dbReference type="EMBL" id="GGI31744.1"/>
    </source>
</evidence>
<dbReference type="OrthoDB" id="8091188at2"/>
<protein>
    <recommendedName>
        <fullName evidence="5">Transcriptional regulator</fullName>
    </recommendedName>
</protein>
<proteinExistence type="predicted"/>
<dbReference type="Proteomes" id="UP000593880">
    <property type="component" value="Chromosome"/>
</dbReference>